<dbReference type="InterPro" id="IPR016064">
    <property type="entry name" value="NAD/diacylglycerol_kinase_sf"/>
</dbReference>
<keyword evidence="3" id="KW-1185">Reference proteome</keyword>
<protein>
    <submittedName>
        <fullName evidence="2">DUF389 domain-containing protein</fullName>
    </submittedName>
</protein>
<feature type="transmembrane region" description="Helical" evidence="1">
    <location>
        <begin position="205"/>
        <end position="223"/>
    </location>
</feature>
<dbReference type="PANTHER" id="PTHR20992:SF9">
    <property type="entry name" value="AT15442P-RELATED"/>
    <property type="match status" value="1"/>
</dbReference>
<feature type="transmembrane region" description="Helical" evidence="1">
    <location>
        <begin position="367"/>
        <end position="390"/>
    </location>
</feature>
<comment type="caution">
    <text evidence="2">The sequence shown here is derived from an EMBL/GenBank/DDBJ whole genome shotgun (WGS) entry which is preliminary data.</text>
</comment>
<dbReference type="PANTHER" id="PTHR20992">
    <property type="entry name" value="AT15442P-RELATED"/>
    <property type="match status" value="1"/>
</dbReference>
<proteinExistence type="predicted"/>
<keyword evidence="1" id="KW-1133">Transmembrane helix</keyword>
<gene>
    <name evidence="2" type="ORF">ACFPFU_07620</name>
</gene>
<keyword evidence="1" id="KW-0472">Membrane</keyword>
<organism evidence="2 3">
    <name type="scientific">Negadavirga shengliensis</name>
    <dbReference type="NCBI Taxonomy" id="1389218"/>
    <lineage>
        <taxon>Bacteria</taxon>
        <taxon>Pseudomonadati</taxon>
        <taxon>Bacteroidota</taxon>
        <taxon>Cytophagia</taxon>
        <taxon>Cytophagales</taxon>
        <taxon>Cyclobacteriaceae</taxon>
        <taxon>Negadavirga</taxon>
    </lineage>
</organism>
<dbReference type="InterPro" id="IPR005240">
    <property type="entry name" value="DUF389"/>
</dbReference>
<reference evidence="3" key="1">
    <citation type="journal article" date="2019" name="Int. J. Syst. Evol. Microbiol.">
        <title>The Global Catalogue of Microorganisms (GCM) 10K type strain sequencing project: providing services to taxonomists for standard genome sequencing and annotation.</title>
        <authorList>
            <consortium name="The Broad Institute Genomics Platform"/>
            <consortium name="The Broad Institute Genome Sequencing Center for Infectious Disease"/>
            <person name="Wu L."/>
            <person name="Ma J."/>
        </authorList>
    </citation>
    <scope>NUCLEOTIDE SEQUENCE [LARGE SCALE GENOMIC DNA]</scope>
    <source>
        <strain evidence="3">CGMCC 4.7466</strain>
    </source>
</reference>
<feature type="transmembrane region" description="Helical" evidence="1">
    <location>
        <begin position="343"/>
        <end position="361"/>
    </location>
</feature>
<dbReference type="Gene3D" id="2.60.200.40">
    <property type="match status" value="1"/>
</dbReference>
<dbReference type="Proteomes" id="UP001595818">
    <property type="component" value="Unassembled WGS sequence"/>
</dbReference>
<feature type="transmembrane region" description="Helical" evidence="1">
    <location>
        <begin position="463"/>
        <end position="486"/>
    </location>
</feature>
<evidence type="ECO:0000313" key="3">
    <source>
        <dbReference type="Proteomes" id="UP001595818"/>
    </source>
</evidence>
<dbReference type="SUPFAM" id="SSF111331">
    <property type="entry name" value="NAD kinase/diacylglycerol kinase-like"/>
    <property type="match status" value="1"/>
</dbReference>
<feature type="transmembrane region" description="Helical" evidence="1">
    <location>
        <begin position="437"/>
        <end position="456"/>
    </location>
</feature>
<feature type="transmembrane region" description="Helical" evidence="1">
    <location>
        <begin position="402"/>
        <end position="425"/>
    </location>
</feature>
<keyword evidence="1" id="KW-0812">Transmembrane</keyword>
<accession>A0ABV9SZR7</accession>
<dbReference type="EMBL" id="JBHSJJ010000003">
    <property type="protein sequence ID" value="MFC4871550.1"/>
    <property type="molecule type" value="Genomic_DNA"/>
</dbReference>
<sequence>MKSIILLYDEKEWSTVEKNIIPTLAEHLKLKLAFNTDVRIELGEKDFVVTYLSDEQLKEFFPIALKKAWRVGLLPHPKLVHGRQGFGVASDLQTSLDNMLSAETTEEVDILTVNGRPVFNTVVIGESLSVMTGTVAHTAWQRFWKKVRYFFSLFKRARFHRYVIKAGNKEKLDTAAIGMVIVQHGKSNILSRRILEDSYINDGKMHIIILAPKSVTGLVWFGLNSFFRGKGKRGFPPFAAHIKTGTFVVESNEPISYSHDGVLMSARELELVVAPKAIHIVPGKHLEMGGQHNEEEIFKVKVLPRGEARDELVRGVLPFIHHASTEEFKDLFSSLRENSRASSSYLVLMVLSTFIATLGLFGNSSPVIIGAMILAPLMAPIISLAMGVLRQDQTLIFDSAKAIGLGMFLGYLCAVALTWLTPLNISNDEILARVRPNLLDLGIAVASGVAGAYANAKEEVAKTLAGVAIAVALVPPLAVSGIGLGWLDWTIFTGALLLLLTNLAGMVLAAALTFLLLGFSPFRLARKGLLYSLVIVALISMPLFLGFMDMVREKDVISKLNGHRIDEMVLRDVFVRQVKPMRLAVKIISNHTLNESQIREVKKEIEDIVGEEVELEVTVGLKVL</sequence>
<dbReference type="RefSeq" id="WP_377063115.1">
    <property type="nucleotide sequence ID" value="NZ_JBHSJJ010000003.1"/>
</dbReference>
<feature type="transmembrane region" description="Helical" evidence="1">
    <location>
        <begin position="529"/>
        <end position="548"/>
    </location>
</feature>
<dbReference type="Pfam" id="PF04087">
    <property type="entry name" value="DUF389"/>
    <property type="match status" value="1"/>
</dbReference>
<name>A0ABV9SZR7_9BACT</name>
<feature type="transmembrane region" description="Helical" evidence="1">
    <location>
        <begin position="492"/>
        <end position="517"/>
    </location>
</feature>
<evidence type="ECO:0000313" key="2">
    <source>
        <dbReference type="EMBL" id="MFC4871550.1"/>
    </source>
</evidence>
<evidence type="ECO:0000256" key="1">
    <source>
        <dbReference type="SAM" id="Phobius"/>
    </source>
</evidence>